<keyword evidence="9" id="KW-0511">Multifunctional enzyme</keyword>
<evidence type="ECO:0000256" key="9">
    <source>
        <dbReference type="RuleBase" id="RU003794"/>
    </source>
</evidence>
<keyword evidence="9" id="KW-0645">Protease</keyword>
<feature type="transmembrane region" description="Helical" evidence="10">
    <location>
        <begin position="200"/>
        <end position="223"/>
    </location>
</feature>
<dbReference type="PANTHER" id="PTHR30487">
    <property type="entry name" value="TYPE 4 PREPILIN-LIKE PROTEINS LEADER PEPTIDE-PROCESSING ENZYME"/>
    <property type="match status" value="1"/>
</dbReference>
<keyword evidence="3" id="KW-1003">Cell membrane</keyword>
<feature type="transmembrane region" description="Helical" evidence="10">
    <location>
        <begin position="159"/>
        <end position="180"/>
    </location>
</feature>
<sequence>MGIIYLVLVSVIGLVIGSFLNVVIYRLPRGESVAYPPSHCQHCHKQLTPLELIPLFSYLFLKGRCKGCGVKISPRYPFIETLNALFYVIVFYINGMGLDLDTLFAFGLVSLLIVVTFIDLDHLLIPDNITASIFVWVVSHSLLQLVLNPSNLSELFSNIYGLILGGGSFLLIAIVTKGAMGGGDIKLMGALGYYFGFTHTLGLIFFSFVIGGVLSIVLVLFHLKKRKDMIPFGPFISLAAIVMMTFGDTIIDWYINLL</sequence>
<accession>A0A511WZA6</accession>
<feature type="transmembrane region" description="Helical" evidence="10">
    <location>
        <begin position="84"/>
        <end position="117"/>
    </location>
</feature>
<dbReference type="STRING" id="442899.SAMN05720591_10544"/>
<keyword evidence="5 9" id="KW-0812">Transmembrane</keyword>
<feature type="transmembrane region" description="Helical" evidence="10">
    <location>
        <begin position="235"/>
        <end position="255"/>
    </location>
</feature>
<feature type="transmembrane region" description="Helical" evidence="10">
    <location>
        <begin position="129"/>
        <end position="147"/>
    </location>
</feature>
<keyword evidence="6 10" id="KW-1133">Transmembrane helix</keyword>
<keyword evidence="4" id="KW-0997">Cell inner membrane</keyword>
<evidence type="ECO:0000313" key="14">
    <source>
        <dbReference type="Proteomes" id="UP000321400"/>
    </source>
</evidence>
<dbReference type="GO" id="GO:0005886">
    <property type="term" value="C:plasma membrane"/>
    <property type="evidence" value="ECO:0007669"/>
    <property type="project" value="UniProtKB-SubCell"/>
</dbReference>
<dbReference type="Gene3D" id="1.20.120.1220">
    <property type="match status" value="1"/>
</dbReference>
<dbReference type="GO" id="GO:0008168">
    <property type="term" value="F:methyltransferase activity"/>
    <property type="evidence" value="ECO:0007669"/>
    <property type="project" value="UniProtKB-KW"/>
</dbReference>
<dbReference type="GO" id="GO:0006465">
    <property type="term" value="P:signal peptide processing"/>
    <property type="evidence" value="ECO:0007669"/>
    <property type="project" value="TreeGrafter"/>
</dbReference>
<keyword evidence="9" id="KW-0489">Methyltransferase</keyword>
<feature type="transmembrane region" description="Helical" evidence="10">
    <location>
        <begin position="6"/>
        <end position="25"/>
    </location>
</feature>
<proteinExistence type="inferred from homology"/>
<comment type="catalytic activity">
    <reaction evidence="9">
        <text>Typically cleaves a -Gly-|-Phe- bond to release an N-terminal, basic peptide of 5-8 residues from type IV prepilin, and then N-methylates the new N-terminal amino group, the methyl donor being S-adenosyl-L-methionine.</text>
        <dbReference type="EC" id="3.4.23.43"/>
    </reaction>
</comment>
<dbReference type="InterPro" id="IPR000045">
    <property type="entry name" value="Prepilin_IV_endopep_pep"/>
</dbReference>
<comment type="function">
    <text evidence="9">Plays an essential role in type IV pili and type II pseudopili formation by proteolytically removing the leader sequence from substrate proteins and subsequently monomethylating the alpha-amino group of the newly exposed N-terminal phenylalanine.</text>
</comment>
<dbReference type="GO" id="GO:0032259">
    <property type="term" value="P:methylation"/>
    <property type="evidence" value="ECO:0007669"/>
    <property type="project" value="UniProtKB-KW"/>
</dbReference>
<dbReference type="RefSeq" id="WP_089800280.1">
    <property type="nucleotide sequence ID" value="NZ_BJYE01000004.1"/>
</dbReference>
<evidence type="ECO:0000256" key="2">
    <source>
        <dbReference type="ARBA" id="ARBA00005801"/>
    </source>
</evidence>
<evidence type="ECO:0000256" key="5">
    <source>
        <dbReference type="ARBA" id="ARBA00022692"/>
    </source>
</evidence>
<comment type="caution">
    <text evidence="13">The sequence shown here is derived from an EMBL/GenBank/DDBJ whole genome shotgun (WGS) entry which is preliminary data.</text>
</comment>
<feature type="domain" description="Prepilin type IV endopeptidase peptidase" evidence="11">
    <location>
        <begin position="108"/>
        <end position="216"/>
    </location>
</feature>
<keyword evidence="14" id="KW-1185">Reference proteome</keyword>
<evidence type="ECO:0000259" key="11">
    <source>
        <dbReference type="Pfam" id="PF01478"/>
    </source>
</evidence>
<comment type="similarity">
    <text evidence="2 8">Belongs to the peptidase A24 family.</text>
</comment>
<comment type="subcellular location">
    <subcellularLocation>
        <location evidence="1">Cell inner membrane</location>
        <topology evidence="1">Multi-pass membrane protein</topology>
    </subcellularLocation>
    <subcellularLocation>
        <location evidence="9">Cell membrane</location>
        <topology evidence="9">Multi-pass membrane protein</topology>
    </subcellularLocation>
</comment>
<name>A0A511WZA6_9BACI</name>
<evidence type="ECO:0000256" key="6">
    <source>
        <dbReference type="ARBA" id="ARBA00022989"/>
    </source>
</evidence>
<dbReference type="AlphaFoldDB" id="A0A511WZA6"/>
<dbReference type="InterPro" id="IPR010627">
    <property type="entry name" value="Prepilin_pept_A24_N"/>
</dbReference>
<keyword evidence="9" id="KW-0808">Transferase</keyword>
<dbReference type="PRINTS" id="PR00864">
    <property type="entry name" value="PREPILNPTASE"/>
</dbReference>
<evidence type="ECO:0000256" key="4">
    <source>
        <dbReference type="ARBA" id="ARBA00022519"/>
    </source>
</evidence>
<evidence type="ECO:0000256" key="3">
    <source>
        <dbReference type="ARBA" id="ARBA00022475"/>
    </source>
</evidence>
<dbReference type="Pfam" id="PF06750">
    <property type="entry name" value="A24_N_bact"/>
    <property type="match status" value="1"/>
</dbReference>
<dbReference type="EMBL" id="BJYE01000004">
    <property type="protein sequence ID" value="GEN55992.1"/>
    <property type="molecule type" value="Genomic_DNA"/>
</dbReference>
<dbReference type="OrthoDB" id="9789291at2"/>
<keyword evidence="7 10" id="KW-0472">Membrane</keyword>
<dbReference type="Pfam" id="PF01478">
    <property type="entry name" value="Peptidase_A24"/>
    <property type="match status" value="1"/>
</dbReference>
<dbReference type="GO" id="GO:0004190">
    <property type="term" value="F:aspartic-type endopeptidase activity"/>
    <property type="evidence" value="ECO:0007669"/>
    <property type="project" value="UniProtKB-EC"/>
</dbReference>
<dbReference type="InterPro" id="IPR014032">
    <property type="entry name" value="Peptidase_A24A_bac"/>
</dbReference>
<protein>
    <recommendedName>
        <fullName evidence="9">Prepilin leader peptidase/N-methyltransferase</fullName>
        <ecNumber evidence="9">2.1.1.-</ecNumber>
        <ecNumber evidence="9">3.4.23.43</ecNumber>
    </recommendedName>
</protein>
<organism evidence="13 14">
    <name type="scientific">Halolactibacillus alkaliphilus</name>
    <dbReference type="NCBI Taxonomy" id="442899"/>
    <lineage>
        <taxon>Bacteria</taxon>
        <taxon>Bacillati</taxon>
        <taxon>Bacillota</taxon>
        <taxon>Bacilli</taxon>
        <taxon>Bacillales</taxon>
        <taxon>Bacillaceae</taxon>
        <taxon>Halolactibacillus</taxon>
    </lineage>
</organism>
<evidence type="ECO:0000256" key="10">
    <source>
        <dbReference type="SAM" id="Phobius"/>
    </source>
</evidence>
<evidence type="ECO:0000256" key="8">
    <source>
        <dbReference type="RuleBase" id="RU003793"/>
    </source>
</evidence>
<reference evidence="13 14" key="1">
    <citation type="submission" date="2019-07" db="EMBL/GenBank/DDBJ databases">
        <title>Whole genome shotgun sequence of Halolactibacillus alkaliphilus NBRC 103919.</title>
        <authorList>
            <person name="Hosoyama A."/>
            <person name="Uohara A."/>
            <person name="Ohji S."/>
            <person name="Ichikawa N."/>
        </authorList>
    </citation>
    <scope>NUCLEOTIDE SEQUENCE [LARGE SCALE GENOMIC DNA]</scope>
    <source>
        <strain evidence="13 14">NBRC 103919</strain>
    </source>
</reference>
<dbReference type="PANTHER" id="PTHR30487:SF0">
    <property type="entry name" value="PREPILIN LEADER PEPTIDASE_N-METHYLTRANSFERASE-RELATED"/>
    <property type="match status" value="1"/>
</dbReference>
<evidence type="ECO:0000256" key="1">
    <source>
        <dbReference type="ARBA" id="ARBA00004429"/>
    </source>
</evidence>
<dbReference type="InterPro" id="IPR050882">
    <property type="entry name" value="Prepilin_peptidase/N-MTase"/>
</dbReference>
<dbReference type="EC" id="3.4.23.43" evidence="9"/>
<evidence type="ECO:0000259" key="12">
    <source>
        <dbReference type="Pfam" id="PF06750"/>
    </source>
</evidence>
<evidence type="ECO:0000313" key="13">
    <source>
        <dbReference type="EMBL" id="GEN55992.1"/>
    </source>
</evidence>
<evidence type="ECO:0000256" key="7">
    <source>
        <dbReference type="ARBA" id="ARBA00023136"/>
    </source>
</evidence>
<gene>
    <name evidence="13" type="ORF">HAL01_04560</name>
</gene>
<keyword evidence="9" id="KW-0378">Hydrolase</keyword>
<feature type="domain" description="Prepilin peptidase A24 N-terminal" evidence="12">
    <location>
        <begin position="11"/>
        <end position="92"/>
    </location>
</feature>
<dbReference type="EC" id="2.1.1.-" evidence="9"/>
<dbReference type="Proteomes" id="UP000321400">
    <property type="component" value="Unassembled WGS sequence"/>
</dbReference>